<evidence type="ECO:0000256" key="1">
    <source>
        <dbReference type="ARBA" id="ARBA00022723"/>
    </source>
</evidence>
<sequence>GTSKCVFRKHEKFMCRRCRYDRCLEIGLGSISCAEIILPSHKNILQKIKTHYAYSVSRRLQSEQHLAKVLTLNRFSDNEDLFMCNIDFFYLNYPFI</sequence>
<proteinExistence type="predicted"/>
<dbReference type="EMBL" id="BTSX01000004">
    <property type="protein sequence ID" value="GMS95173.1"/>
    <property type="molecule type" value="Genomic_DNA"/>
</dbReference>
<name>A0AAV5TL87_9BILA</name>
<evidence type="ECO:0000256" key="5">
    <source>
        <dbReference type="ARBA" id="ARBA00023125"/>
    </source>
</evidence>
<keyword evidence="1" id="KW-0479">Metal-binding</keyword>
<keyword evidence="5" id="KW-0238">DNA-binding</keyword>
<comment type="caution">
    <text evidence="8">The sequence shown here is derived from an EMBL/GenBank/DDBJ whole genome shotgun (WGS) entry which is preliminary data.</text>
</comment>
<feature type="non-terminal residue" evidence="8">
    <location>
        <position position="96"/>
    </location>
</feature>
<dbReference type="PANTHER" id="PTHR46011:SF6">
    <property type="entry name" value="HIGH ZINC ACTIVATED NUCLEAR RECEPTOR PROTEIN"/>
    <property type="match status" value="1"/>
</dbReference>
<evidence type="ECO:0000313" key="9">
    <source>
        <dbReference type="Proteomes" id="UP001432027"/>
    </source>
</evidence>
<reference evidence="8" key="1">
    <citation type="submission" date="2023-10" db="EMBL/GenBank/DDBJ databases">
        <title>Genome assembly of Pristionchus species.</title>
        <authorList>
            <person name="Yoshida K."/>
            <person name="Sommer R.J."/>
        </authorList>
    </citation>
    <scope>NUCLEOTIDE SEQUENCE</scope>
    <source>
        <strain evidence="8">RS0144</strain>
    </source>
</reference>
<keyword evidence="3" id="KW-0862">Zinc</keyword>
<evidence type="ECO:0000256" key="4">
    <source>
        <dbReference type="ARBA" id="ARBA00023015"/>
    </source>
</evidence>
<accession>A0AAV5TL87</accession>
<dbReference type="AlphaFoldDB" id="A0AAV5TL87"/>
<dbReference type="GO" id="GO:0005634">
    <property type="term" value="C:nucleus"/>
    <property type="evidence" value="ECO:0007669"/>
    <property type="project" value="TreeGrafter"/>
</dbReference>
<dbReference type="GO" id="GO:0003700">
    <property type="term" value="F:DNA-binding transcription factor activity"/>
    <property type="evidence" value="ECO:0007669"/>
    <property type="project" value="InterPro"/>
</dbReference>
<keyword evidence="6" id="KW-0804">Transcription</keyword>
<dbReference type="PANTHER" id="PTHR46011">
    <property type="entry name" value="NUCLEAR HORMONE RECEPTOR FAMILY MEMBER NHR-86-RELATED"/>
    <property type="match status" value="1"/>
</dbReference>
<evidence type="ECO:0000313" key="8">
    <source>
        <dbReference type="EMBL" id="GMS95173.1"/>
    </source>
</evidence>
<organism evidence="8 9">
    <name type="scientific">Pristionchus entomophagus</name>
    <dbReference type="NCBI Taxonomy" id="358040"/>
    <lineage>
        <taxon>Eukaryota</taxon>
        <taxon>Metazoa</taxon>
        <taxon>Ecdysozoa</taxon>
        <taxon>Nematoda</taxon>
        <taxon>Chromadorea</taxon>
        <taxon>Rhabditida</taxon>
        <taxon>Rhabditina</taxon>
        <taxon>Diplogasteromorpha</taxon>
        <taxon>Diplogasteroidea</taxon>
        <taxon>Neodiplogasteridae</taxon>
        <taxon>Pristionchus</taxon>
    </lineage>
</organism>
<feature type="domain" description="Nuclear receptor" evidence="7">
    <location>
        <begin position="3"/>
        <end position="28"/>
    </location>
</feature>
<keyword evidence="9" id="KW-1185">Reference proteome</keyword>
<keyword evidence="4" id="KW-0805">Transcription regulation</keyword>
<keyword evidence="2" id="KW-0863">Zinc-finger</keyword>
<dbReference type="InterPro" id="IPR001628">
    <property type="entry name" value="Znf_hrmn_rcpt"/>
</dbReference>
<dbReference type="GO" id="GO:0008270">
    <property type="term" value="F:zinc ion binding"/>
    <property type="evidence" value="ECO:0007669"/>
    <property type="project" value="UniProtKB-KW"/>
</dbReference>
<feature type="non-terminal residue" evidence="8">
    <location>
        <position position="1"/>
    </location>
</feature>
<dbReference type="GO" id="GO:0043565">
    <property type="term" value="F:sequence-specific DNA binding"/>
    <property type="evidence" value="ECO:0007669"/>
    <property type="project" value="InterPro"/>
</dbReference>
<evidence type="ECO:0000259" key="7">
    <source>
        <dbReference type="Pfam" id="PF00105"/>
    </source>
</evidence>
<gene>
    <name evidence="8" type="ORF">PENTCL1PPCAC_17349</name>
</gene>
<dbReference type="SUPFAM" id="SSF57716">
    <property type="entry name" value="Glucocorticoid receptor-like (DNA-binding domain)"/>
    <property type="match status" value="1"/>
</dbReference>
<protein>
    <recommendedName>
        <fullName evidence="7">Nuclear receptor domain-containing protein</fullName>
    </recommendedName>
</protein>
<evidence type="ECO:0000256" key="3">
    <source>
        <dbReference type="ARBA" id="ARBA00022833"/>
    </source>
</evidence>
<evidence type="ECO:0000256" key="6">
    <source>
        <dbReference type="ARBA" id="ARBA00023163"/>
    </source>
</evidence>
<dbReference type="Pfam" id="PF00105">
    <property type="entry name" value="zf-C4"/>
    <property type="match status" value="1"/>
</dbReference>
<evidence type="ECO:0000256" key="2">
    <source>
        <dbReference type="ARBA" id="ARBA00022771"/>
    </source>
</evidence>
<dbReference type="Proteomes" id="UP001432027">
    <property type="component" value="Unassembled WGS sequence"/>
</dbReference>